<proteinExistence type="predicted"/>
<dbReference type="Proteomes" id="UP001501645">
    <property type="component" value="Unassembled WGS sequence"/>
</dbReference>
<feature type="transmembrane region" description="Helical" evidence="1">
    <location>
        <begin position="395"/>
        <end position="414"/>
    </location>
</feature>
<keyword evidence="1" id="KW-1133">Transmembrane helix</keyword>
<feature type="transmembrane region" description="Helical" evidence="1">
    <location>
        <begin position="76"/>
        <end position="96"/>
    </location>
</feature>
<feature type="transmembrane region" description="Helical" evidence="1">
    <location>
        <begin position="117"/>
        <end position="140"/>
    </location>
</feature>
<feature type="transmembrane region" description="Helical" evidence="1">
    <location>
        <begin position="420"/>
        <end position="441"/>
    </location>
</feature>
<keyword evidence="1" id="KW-0812">Transmembrane</keyword>
<reference evidence="3" key="1">
    <citation type="journal article" date="2019" name="Int. J. Syst. Evol. Microbiol.">
        <title>The Global Catalogue of Microorganisms (GCM) 10K type strain sequencing project: providing services to taxonomists for standard genome sequencing and annotation.</title>
        <authorList>
            <consortium name="The Broad Institute Genomics Platform"/>
            <consortium name="The Broad Institute Genome Sequencing Center for Infectious Disease"/>
            <person name="Wu L."/>
            <person name="Ma J."/>
        </authorList>
    </citation>
    <scope>NUCLEOTIDE SEQUENCE [LARGE SCALE GENOMIC DNA]</scope>
    <source>
        <strain evidence="3">JCM 18537</strain>
    </source>
</reference>
<evidence type="ECO:0000313" key="3">
    <source>
        <dbReference type="Proteomes" id="UP001501645"/>
    </source>
</evidence>
<keyword evidence="1" id="KW-0472">Membrane</keyword>
<keyword evidence="3" id="KW-1185">Reference proteome</keyword>
<comment type="caution">
    <text evidence="2">The sequence shown here is derived from an EMBL/GenBank/DDBJ whole genome shotgun (WGS) entry which is preliminary data.</text>
</comment>
<evidence type="ECO:0000256" key="1">
    <source>
        <dbReference type="SAM" id="Phobius"/>
    </source>
</evidence>
<organism evidence="2 3">
    <name type="scientific">Microbacterium gilvum</name>
    <dbReference type="NCBI Taxonomy" id="1336204"/>
    <lineage>
        <taxon>Bacteria</taxon>
        <taxon>Bacillati</taxon>
        <taxon>Actinomycetota</taxon>
        <taxon>Actinomycetes</taxon>
        <taxon>Micrococcales</taxon>
        <taxon>Microbacteriaceae</taxon>
        <taxon>Microbacterium</taxon>
    </lineage>
</organism>
<feature type="transmembrane region" description="Helical" evidence="1">
    <location>
        <begin position="174"/>
        <end position="195"/>
    </location>
</feature>
<sequence>MALGADVEPETLVLRLLVLLYTGVRLSSFIGASAYVPSGAVFWMFSYITLGIVPLVQELTGVRQYYAFGTDPTMAALIVLAGLLAFDAAYVAAQRWTRSPIASERQGSRQLARDDLVGVNSNLLVAAAMLSILAAGYYVLSAGGVPVFFSSRQDLGVATASALTDADSGESVRATVGALGTVFPLIMMLVMIALLQLGHVRYTATNVALLAVLIAVNIVVNNPISNPRYWVLAVALGVFFTMFRAKRVHDLGVLGGVFLALVVFPISDVTRYASGASASPSADFWSTIATKDFDQFVMISNILDYTRDEGFAHGSQILGVLFFWVPRSIWNTKPVDTGVMVGEWMGMRNTNLSSPLWAEGWVDFGFIGTAVLLATLGVVCAAVDRAYDRARAQGGVSGAVTVVGAAVFSGYLFIILRGPLLQASARLFVIVAVCCILAQLLPRRRQSRRAHTRS</sequence>
<dbReference type="EMBL" id="BAABKO010000004">
    <property type="protein sequence ID" value="GAA4777738.1"/>
    <property type="molecule type" value="Genomic_DNA"/>
</dbReference>
<feature type="transmembrane region" description="Helical" evidence="1">
    <location>
        <begin position="250"/>
        <end position="267"/>
    </location>
</feature>
<evidence type="ECO:0000313" key="2">
    <source>
        <dbReference type="EMBL" id="GAA4777738.1"/>
    </source>
</evidence>
<feature type="transmembrane region" description="Helical" evidence="1">
    <location>
        <begin position="226"/>
        <end position="243"/>
    </location>
</feature>
<feature type="transmembrane region" description="Helical" evidence="1">
    <location>
        <begin position="364"/>
        <end position="383"/>
    </location>
</feature>
<feature type="transmembrane region" description="Helical" evidence="1">
    <location>
        <begin position="12"/>
        <end position="32"/>
    </location>
</feature>
<feature type="transmembrane region" description="Helical" evidence="1">
    <location>
        <begin position="202"/>
        <end position="220"/>
    </location>
</feature>
<name>A0ABP9ABV1_9MICO</name>
<protein>
    <recommendedName>
        <fullName evidence="4">Oligosaccharide repeat unit polymerase</fullName>
    </recommendedName>
</protein>
<gene>
    <name evidence="2" type="ORF">GCM10023351_23210</name>
</gene>
<accession>A0ABP9ABV1</accession>
<evidence type="ECO:0008006" key="4">
    <source>
        <dbReference type="Google" id="ProtNLM"/>
    </source>
</evidence>